<proteinExistence type="predicted"/>
<keyword evidence="2" id="KW-1185">Reference proteome</keyword>
<protein>
    <submittedName>
        <fullName evidence="1">Uncharacterized protein</fullName>
    </submittedName>
</protein>
<name>A0ABS1TPB1_9BACI</name>
<organism evidence="1 2">
    <name type="scientific">Neobacillus paridis</name>
    <dbReference type="NCBI Taxonomy" id="2803862"/>
    <lineage>
        <taxon>Bacteria</taxon>
        <taxon>Bacillati</taxon>
        <taxon>Bacillota</taxon>
        <taxon>Bacilli</taxon>
        <taxon>Bacillales</taxon>
        <taxon>Bacillaceae</taxon>
        <taxon>Neobacillus</taxon>
    </lineage>
</organism>
<dbReference type="RefSeq" id="WP_202653038.1">
    <property type="nucleotide sequence ID" value="NZ_JAESWB010000065.1"/>
</dbReference>
<dbReference type="EMBL" id="JAESWB010000065">
    <property type="protein sequence ID" value="MBL4951750.1"/>
    <property type="molecule type" value="Genomic_DNA"/>
</dbReference>
<evidence type="ECO:0000313" key="2">
    <source>
        <dbReference type="Proteomes" id="UP000623967"/>
    </source>
</evidence>
<dbReference type="Proteomes" id="UP000623967">
    <property type="component" value="Unassembled WGS sequence"/>
</dbReference>
<gene>
    <name evidence="1" type="ORF">JK635_05790</name>
</gene>
<sequence length="136" mass="15802">MTTGSLFFIGDKVGEREWQITRRPDFYDAVLLSFQPPQVAAKFHYESISLNSAGIVFNLHEYNIYFTYQHQKIEIETGQKELSEEEVFDAFHNLLIKEGKRVSYLVQMPKRKMSQVKKKKAGILAEAKKLTIKVTK</sequence>
<evidence type="ECO:0000313" key="1">
    <source>
        <dbReference type="EMBL" id="MBL4951750.1"/>
    </source>
</evidence>
<reference evidence="1 2" key="1">
    <citation type="submission" date="2021-01" db="EMBL/GenBank/DDBJ databases">
        <title>Genome public.</title>
        <authorList>
            <person name="Liu C."/>
            <person name="Sun Q."/>
        </authorList>
    </citation>
    <scope>NUCLEOTIDE SEQUENCE [LARGE SCALE GENOMIC DNA]</scope>
    <source>
        <strain evidence="1 2">YIM B02564</strain>
    </source>
</reference>
<accession>A0ABS1TPB1</accession>
<comment type="caution">
    <text evidence="1">The sequence shown here is derived from an EMBL/GenBank/DDBJ whole genome shotgun (WGS) entry which is preliminary data.</text>
</comment>